<keyword evidence="1" id="KW-1003">Cell membrane</keyword>
<evidence type="ECO:0000256" key="2">
    <source>
        <dbReference type="SAM" id="Phobius"/>
    </source>
</evidence>
<keyword evidence="1 2" id="KW-0472">Membrane</keyword>
<dbReference type="NCBIfam" id="TIGR02831">
    <property type="entry name" value="spo_II_M"/>
    <property type="match status" value="1"/>
</dbReference>
<keyword evidence="1 2" id="KW-0812">Transmembrane</keyword>
<dbReference type="GO" id="GO:0005886">
    <property type="term" value="C:plasma membrane"/>
    <property type="evidence" value="ECO:0007669"/>
    <property type="project" value="UniProtKB-SubCell"/>
</dbReference>
<comment type="subcellular location">
    <subcellularLocation>
        <location evidence="1">Cell membrane</location>
        <topology evidence="1">Multi-pass membrane protein</topology>
    </subcellularLocation>
    <text evidence="1">Localizes to the sporulation septum and to the second division site within the mother cell. Before the start of engulfment localizes to the septal midpoint, then spreads throughout the septum prior to becoming enriched at the leading edge of the engulfing membrane, where it remains until the completion of membrane migration. Some remain partially trapped at the septum during engulfment and upon completion of engulfment become dispersed in the outer forespore membrane. Localization of the MPD complex to the septal membrane is dependent on SpoIIB.</text>
</comment>
<keyword evidence="2" id="KW-1133">Transmembrane helix</keyword>
<dbReference type="Proteomes" id="UP000027936">
    <property type="component" value="Unassembled WGS sequence"/>
</dbReference>
<gene>
    <name evidence="3" type="ORF">M670_03384</name>
</gene>
<feature type="transmembrane region" description="Helical" evidence="2">
    <location>
        <begin position="82"/>
        <end position="105"/>
    </location>
</feature>
<accession>A0A072NI13</accession>
<comment type="function">
    <text evidence="1">Required for complete septum migration and engulfment of the forespore compartment during sporulation. Required for stabilizing and recruiting of SpoIIP to the septal membrane.</text>
</comment>
<dbReference type="EMBL" id="JJRY01000015">
    <property type="protein sequence ID" value="KEF37349.1"/>
    <property type="molecule type" value="Genomic_DNA"/>
</dbReference>
<comment type="subunit">
    <text evidence="1">Component of the MPD complex composed of SpoIIM, SpoIIP and SpoIID.</text>
</comment>
<evidence type="ECO:0000256" key="1">
    <source>
        <dbReference type="PIRNR" id="PIRNR038973"/>
    </source>
</evidence>
<dbReference type="InterPro" id="IPR014196">
    <property type="entry name" value="SpoIIM"/>
</dbReference>
<feature type="transmembrane region" description="Helical" evidence="2">
    <location>
        <begin position="20"/>
        <end position="43"/>
    </location>
</feature>
<feature type="transmembrane region" description="Helical" evidence="2">
    <location>
        <begin position="112"/>
        <end position="133"/>
    </location>
</feature>
<evidence type="ECO:0000313" key="4">
    <source>
        <dbReference type="Proteomes" id="UP000027936"/>
    </source>
</evidence>
<feature type="transmembrane region" description="Helical" evidence="2">
    <location>
        <begin position="171"/>
        <end position="195"/>
    </location>
</feature>
<protein>
    <recommendedName>
        <fullName evidence="1">Stage II sporulation protein M</fullName>
    </recommendedName>
</protein>
<evidence type="ECO:0000313" key="3">
    <source>
        <dbReference type="EMBL" id="KEF37349.1"/>
    </source>
</evidence>
<comment type="caution">
    <text evidence="3">The sequence shown here is derived from an EMBL/GenBank/DDBJ whole genome shotgun (WGS) entry which is preliminary data.</text>
</comment>
<dbReference type="InterPro" id="IPR002798">
    <property type="entry name" value="SpoIIM-like"/>
</dbReference>
<dbReference type="GO" id="GO:0030435">
    <property type="term" value="P:sporulation resulting in formation of a cellular spore"/>
    <property type="evidence" value="ECO:0007669"/>
    <property type="project" value="UniProtKB-KW"/>
</dbReference>
<proteinExistence type="predicted"/>
<feature type="transmembrane region" description="Helical" evidence="2">
    <location>
        <begin position="139"/>
        <end position="159"/>
    </location>
</feature>
<dbReference type="RefSeq" id="WP_035196950.1">
    <property type="nucleotide sequence ID" value="NZ_JJRY01000015.1"/>
</dbReference>
<keyword evidence="1" id="KW-0749">Sporulation</keyword>
<dbReference type="Pfam" id="PF01944">
    <property type="entry name" value="SpoIIM"/>
    <property type="match status" value="1"/>
</dbReference>
<dbReference type="AlphaFoldDB" id="A0A072NI13"/>
<organism evidence="3 4">
    <name type="scientific">Schinkia azotoformans MEV2011</name>
    <dbReference type="NCBI Taxonomy" id="1348973"/>
    <lineage>
        <taxon>Bacteria</taxon>
        <taxon>Bacillati</taxon>
        <taxon>Bacillota</taxon>
        <taxon>Bacilli</taxon>
        <taxon>Bacillales</taxon>
        <taxon>Bacillaceae</taxon>
        <taxon>Calidifontibacillus/Schinkia group</taxon>
        <taxon>Schinkia</taxon>
    </lineage>
</organism>
<reference evidence="3 4" key="1">
    <citation type="submission" date="2014-04" db="EMBL/GenBank/DDBJ databases">
        <title>Draft genome sequence of Bacillus azotoformans MEV2011, a (co-) denitrifying strain unable to grow in the presence of oxygen.</title>
        <authorList>
            <person name="Nielsen M."/>
            <person name="Schreiber L."/>
            <person name="Finster K."/>
            <person name="Schramm A."/>
        </authorList>
    </citation>
    <scope>NUCLEOTIDE SEQUENCE [LARGE SCALE GENOMIC DNA]</scope>
    <source>
        <strain evidence="3 4">MEV2011</strain>
    </source>
</reference>
<dbReference type="OrthoDB" id="2065033at2"/>
<dbReference type="PATRIC" id="fig|1348973.3.peg.3262"/>
<sequence>MNRTLKSVVMNHFRENSSIYLFTTVLLLIGVIFGAIIVNSLSYSQKEDLYYYLSRFFGQVSHGEFANASLMFKQSFIHYAKYVGLMWILGLSIIGLPIILILLFLKGIVVGFTVGFLVNQMGWYGFLLSFVSVMPQNLILVPGFIFIATAAISFSIRMIRKQFVKKVNEPIFPYFVRYSFVMAGILLIISVASSFEAYVSPVLMKNVIDVIYN</sequence>
<name>A0A072NI13_SCHAZ</name>
<dbReference type="PIRSF" id="PIRSF038973">
    <property type="entry name" value="SpoIIM"/>
    <property type="match status" value="1"/>
</dbReference>